<dbReference type="HAMAP" id="MF_00123">
    <property type="entry name" value="Arg_tRNA_synth"/>
    <property type="match status" value="1"/>
</dbReference>
<name>A0ABT1NNJ0_9FIRM</name>
<dbReference type="InterPro" id="IPR036695">
    <property type="entry name" value="Arg-tRNA-synth_N_sf"/>
</dbReference>
<evidence type="ECO:0000259" key="12">
    <source>
        <dbReference type="SMART" id="SM01016"/>
    </source>
</evidence>
<dbReference type="RefSeq" id="WP_255229044.1">
    <property type="nucleotide sequence ID" value="NZ_JAJEKE010000024.1"/>
</dbReference>
<dbReference type="SUPFAM" id="SSF52374">
    <property type="entry name" value="Nucleotidylyl transferase"/>
    <property type="match status" value="1"/>
</dbReference>
<dbReference type="PANTHER" id="PTHR11956:SF5">
    <property type="entry name" value="ARGININE--TRNA LIGASE, CYTOPLASMIC"/>
    <property type="match status" value="1"/>
</dbReference>
<evidence type="ECO:0000313" key="14">
    <source>
        <dbReference type="Proteomes" id="UP001651880"/>
    </source>
</evidence>
<evidence type="ECO:0000256" key="8">
    <source>
        <dbReference type="ARBA" id="ARBA00049339"/>
    </source>
</evidence>
<dbReference type="InterPro" id="IPR001412">
    <property type="entry name" value="aa-tRNA-synth_I_CS"/>
</dbReference>
<dbReference type="PANTHER" id="PTHR11956">
    <property type="entry name" value="ARGINYL-TRNA SYNTHETASE"/>
    <property type="match status" value="1"/>
</dbReference>
<dbReference type="SMART" id="SM01016">
    <property type="entry name" value="Arg_tRNA_synt_N"/>
    <property type="match status" value="1"/>
</dbReference>
<dbReference type="NCBIfam" id="TIGR00456">
    <property type="entry name" value="argS"/>
    <property type="match status" value="1"/>
</dbReference>
<dbReference type="SUPFAM" id="SSF55190">
    <property type="entry name" value="Arginyl-tRNA synthetase (ArgRS), N-terminal 'additional' domain"/>
    <property type="match status" value="1"/>
</dbReference>
<comment type="subcellular location">
    <subcellularLocation>
        <location evidence="9">Cytoplasm</location>
    </subcellularLocation>
</comment>
<evidence type="ECO:0000256" key="2">
    <source>
        <dbReference type="ARBA" id="ARBA00022490"/>
    </source>
</evidence>
<evidence type="ECO:0000256" key="7">
    <source>
        <dbReference type="ARBA" id="ARBA00023146"/>
    </source>
</evidence>
<dbReference type="CDD" id="cd07956">
    <property type="entry name" value="Anticodon_Ia_Arg"/>
    <property type="match status" value="1"/>
</dbReference>
<dbReference type="GO" id="GO:0004814">
    <property type="term" value="F:arginine-tRNA ligase activity"/>
    <property type="evidence" value="ECO:0007669"/>
    <property type="project" value="UniProtKB-EC"/>
</dbReference>
<dbReference type="Pfam" id="PF05746">
    <property type="entry name" value="DALR_1"/>
    <property type="match status" value="1"/>
</dbReference>
<evidence type="ECO:0000256" key="6">
    <source>
        <dbReference type="ARBA" id="ARBA00022917"/>
    </source>
</evidence>
<comment type="similarity">
    <text evidence="1 9 10">Belongs to the class-I aminoacyl-tRNA synthetase family.</text>
</comment>
<gene>
    <name evidence="9 13" type="primary">argS</name>
    <name evidence="13" type="ORF">LJD61_18445</name>
</gene>
<evidence type="ECO:0000259" key="11">
    <source>
        <dbReference type="SMART" id="SM00836"/>
    </source>
</evidence>
<dbReference type="Gene3D" id="1.10.730.10">
    <property type="entry name" value="Isoleucyl-tRNA Synthetase, Domain 1"/>
    <property type="match status" value="1"/>
</dbReference>
<keyword evidence="14" id="KW-1185">Reference proteome</keyword>
<evidence type="ECO:0000313" key="13">
    <source>
        <dbReference type="EMBL" id="MCQ1531496.1"/>
    </source>
</evidence>
<comment type="subunit">
    <text evidence="9">Monomer.</text>
</comment>
<comment type="catalytic activity">
    <reaction evidence="8 9">
        <text>tRNA(Arg) + L-arginine + ATP = L-arginyl-tRNA(Arg) + AMP + diphosphate</text>
        <dbReference type="Rhea" id="RHEA:20301"/>
        <dbReference type="Rhea" id="RHEA-COMP:9658"/>
        <dbReference type="Rhea" id="RHEA-COMP:9673"/>
        <dbReference type="ChEBI" id="CHEBI:30616"/>
        <dbReference type="ChEBI" id="CHEBI:32682"/>
        <dbReference type="ChEBI" id="CHEBI:33019"/>
        <dbReference type="ChEBI" id="CHEBI:78442"/>
        <dbReference type="ChEBI" id="CHEBI:78513"/>
        <dbReference type="ChEBI" id="CHEBI:456215"/>
        <dbReference type="EC" id="6.1.1.19"/>
    </reaction>
</comment>
<dbReference type="InterPro" id="IPR009080">
    <property type="entry name" value="tRNAsynth_Ia_anticodon-bd"/>
</dbReference>
<evidence type="ECO:0000256" key="4">
    <source>
        <dbReference type="ARBA" id="ARBA00022741"/>
    </source>
</evidence>
<keyword evidence="7 9" id="KW-0030">Aminoacyl-tRNA synthetase</keyword>
<keyword evidence="4 9" id="KW-0547">Nucleotide-binding</keyword>
<evidence type="ECO:0000256" key="3">
    <source>
        <dbReference type="ARBA" id="ARBA00022598"/>
    </source>
</evidence>
<evidence type="ECO:0000256" key="10">
    <source>
        <dbReference type="RuleBase" id="RU363038"/>
    </source>
</evidence>
<evidence type="ECO:0000256" key="9">
    <source>
        <dbReference type="HAMAP-Rule" id="MF_00123"/>
    </source>
</evidence>
<dbReference type="Gene3D" id="3.40.50.620">
    <property type="entry name" value="HUPs"/>
    <property type="match status" value="1"/>
</dbReference>
<feature type="domain" description="Arginyl tRNA synthetase N-terminal" evidence="12">
    <location>
        <begin position="1"/>
        <end position="83"/>
    </location>
</feature>
<dbReference type="Pfam" id="PF03485">
    <property type="entry name" value="Arg_tRNA_synt_N"/>
    <property type="match status" value="1"/>
</dbReference>
<dbReference type="InterPro" id="IPR035684">
    <property type="entry name" value="ArgRS_core"/>
</dbReference>
<dbReference type="InterPro" id="IPR005148">
    <property type="entry name" value="Arg-tRNA-synth_N"/>
</dbReference>
<keyword evidence="2 9" id="KW-0963">Cytoplasm</keyword>
<dbReference type="Proteomes" id="UP001651880">
    <property type="component" value="Unassembled WGS sequence"/>
</dbReference>
<dbReference type="SMART" id="SM00836">
    <property type="entry name" value="DALR_1"/>
    <property type="match status" value="1"/>
</dbReference>
<evidence type="ECO:0000256" key="1">
    <source>
        <dbReference type="ARBA" id="ARBA00005594"/>
    </source>
</evidence>
<dbReference type="EC" id="6.1.1.19" evidence="9"/>
<dbReference type="SUPFAM" id="SSF47323">
    <property type="entry name" value="Anticodon-binding domain of a subclass of class I aminoacyl-tRNA synthetases"/>
    <property type="match status" value="1"/>
</dbReference>
<protein>
    <recommendedName>
        <fullName evidence="9">Arginine--tRNA ligase</fullName>
        <ecNumber evidence="9">6.1.1.19</ecNumber>
    </recommendedName>
    <alternativeName>
        <fullName evidence="9">Arginyl-tRNA synthetase</fullName>
        <shortName evidence="9">ArgRS</shortName>
    </alternativeName>
</protein>
<keyword evidence="5 9" id="KW-0067">ATP-binding</keyword>
<dbReference type="InterPro" id="IPR014729">
    <property type="entry name" value="Rossmann-like_a/b/a_fold"/>
</dbReference>
<dbReference type="Gene3D" id="3.30.1360.70">
    <property type="entry name" value="Arginyl tRNA synthetase N-terminal domain"/>
    <property type="match status" value="1"/>
</dbReference>
<reference evidence="13 14" key="1">
    <citation type="submission" date="2021-10" db="EMBL/GenBank/DDBJ databases">
        <title>Lutispora strain m25 sp. nov., a thermophilic, non-spore-forming bacterium isolated from a lab-scale methanogenic bioreactor digesting anaerobic sludge.</title>
        <authorList>
            <person name="El Houari A."/>
            <person name="Mcdonald J."/>
        </authorList>
    </citation>
    <scope>NUCLEOTIDE SEQUENCE [LARGE SCALE GENOMIC DNA]</scope>
    <source>
        <strain evidence="14">m25</strain>
    </source>
</reference>
<feature type="short sequence motif" description="'HIGH' region" evidence="9">
    <location>
        <begin position="121"/>
        <end position="131"/>
    </location>
</feature>
<dbReference type="Pfam" id="PF00750">
    <property type="entry name" value="tRNA-synt_1d"/>
    <property type="match status" value="1"/>
</dbReference>
<dbReference type="PRINTS" id="PR01038">
    <property type="entry name" value="TRNASYNTHARG"/>
</dbReference>
<dbReference type="PROSITE" id="PS00178">
    <property type="entry name" value="AA_TRNA_LIGASE_I"/>
    <property type="match status" value="1"/>
</dbReference>
<organism evidence="13 14">
    <name type="scientific">Lutispora saccharofermentans</name>
    <dbReference type="NCBI Taxonomy" id="3024236"/>
    <lineage>
        <taxon>Bacteria</taxon>
        <taxon>Bacillati</taxon>
        <taxon>Bacillota</taxon>
        <taxon>Clostridia</taxon>
        <taxon>Lutisporales</taxon>
        <taxon>Lutisporaceae</taxon>
        <taxon>Lutispora</taxon>
    </lineage>
</organism>
<evidence type="ECO:0000256" key="5">
    <source>
        <dbReference type="ARBA" id="ARBA00022840"/>
    </source>
</evidence>
<comment type="caution">
    <text evidence="13">The sequence shown here is derived from an EMBL/GenBank/DDBJ whole genome shotgun (WGS) entry which is preliminary data.</text>
</comment>
<dbReference type="EMBL" id="JAJEKE010000024">
    <property type="protein sequence ID" value="MCQ1531496.1"/>
    <property type="molecule type" value="Genomic_DNA"/>
</dbReference>
<feature type="domain" description="DALR anticodon binding" evidence="11">
    <location>
        <begin position="449"/>
        <end position="563"/>
    </location>
</feature>
<dbReference type="InterPro" id="IPR001278">
    <property type="entry name" value="Arg-tRNA-ligase"/>
</dbReference>
<sequence length="563" mass="63910">MDFKLEIAKKISSMTEMETEKILELMEIPPQPNMGDYAFPCFQLAKVMRKAPNMIARELAEKVEKDDTLEKAEAAGGYLNFFINKEGFIKHTIAQILEQGEKYGSSDKGEGKTVLVEFSSPNIAKPFHIGHLVNTITGNSIEKIFKHLGYNTVKLNHLGDYGTQFGKLISAYKRWGVDEVIAKDPINELLKIYVKFHEEAEKDPSLEDEARAYFKQLEDGEPEAVALWEKFRELSLTEFRKLYKDFNIEFDSYAGESFYSDKMPEVVQILKDKNLLKESNGAQIVDLEQFNLPPCLILKSDGATIYATRDLAAAIYRKRTYDFYKSLYVVGNTQALHFKQFFSVLQLAGFEWAQNCVHVGTSLVKFADRKLASRKGDVIYAKEVVDEAVEKTLEIINSKNPNLEDKEEVAKKVGMGAIIYTFLKNNMDRDIIFSWEDMLSFEGESGPYVLYSYVRGKSILKKAGNIGENPDLSYLKTEDEYNMVKLLGFFKGTVEQAGDRYEPFVITRYVTDLAKAYNKFYNTHPILTADEKVKEARLALTKAVCSVLSTGLGLLGIQTPESM</sequence>
<dbReference type="CDD" id="cd00671">
    <property type="entry name" value="ArgRS_core"/>
    <property type="match status" value="1"/>
</dbReference>
<accession>A0ABT1NNJ0</accession>
<keyword evidence="6 9" id="KW-0648">Protein biosynthesis</keyword>
<proteinExistence type="inferred from homology"/>
<dbReference type="InterPro" id="IPR008909">
    <property type="entry name" value="DALR_anticod-bd"/>
</dbReference>
<keyword evidence="3 9" id="KW-0436">Ligase</keyword>